<dbReference type="Proteomes" id="UP001221757">
    <property type="component" value="Unassembled WGS sequence"/>
</dbReference>
<name>A0AAD7DJL5_MYCRO</name>
<dbReference type="AlphaFoldDB" id="A0AAD7DJL5"/>
<proteinExistence type="predicted"/>
<comment type="caution">
    <text evidence="1">The sequence shown here is derived from an EMBL/GenBank/DDBJ whole genome shotgun (WGS) entry which is preliminary data.</text>
</comment>
<gene>
    <name evidence="1" type="ORF">B0H17DRAFT_1199829</name>
</gene>
<evidence type="ECO:0000313" key="1">
    <source>
        <dbReference type="EMBL" id="KAJ7693307.1"/>
    </source>
</evidence>
<sequence>MSKIDFLKLTMELTLPVIHAWLSRCEDMVEAWQAMNPDKLLVAHMIITLAGLRMEEPTAATWWNKNRDELKKLASWDEFTQKVKDCFVPSNWCMMGFAAFYAIHQGPSHFANFTKALQQARNSGLPRNHLLFHAHPILCLCITGQQAFPYMSMKVEVLIENMSFVWDSLLTEKVVRLPVPGMPSPLTIPLAATVASPSLLPTLTLSASSMPSRLPALTHTKREALRTINSCFHCHKTPQTSGWVKHCSDTCPGNAALGILPCKSPAVVAAIGPVRFLADYEEGYTPIVAVMPVYDNEEDSFPSATDDSDLSQQN</sequence>
<accession>A0AAD7DJL5</accession>
<organism evidence="1 2">
    <name type="scientific">Mycena rosella</name>
    <name type="common">Pink bonnet</name>
    <name type="synonym">Agaricus rosellus</name>
    <dbReference type="NCBI Taxonomy" id="1033263"/>
    <lineage>
        <taxon>Eukaryota</taxon>
        <taxon>Fungi</taxon>
        <taxon>Dikarya</taxon>
        <taxon>Basidiomycota</taxon>
        <taxon>Agaricomycotina</taxon>
        <taxon>Agaricomycetes</taxon>
        <taxon>Agaricomycetidae</taxon>
        <taxon>Agaricales</taxon>
        <taxon>Marasmiineae</taxon>
        <taxon>Mycenaceae</taxon>
        <taxon>Mycena</taxon>
    </lineage>
</organism>
<protein>
    <submittedName>
        <fullName evidence="1">Uncharacterized protein</fullName>
    </submittedName>
</protein>
<dbReference type="EMBL" id="JARKIE010000046">
    <property type="protein sequence ID" value="KAJ7693307.1"/>
    <property type="molecule type" value="Genomic_DNA"/>
</dbReference>
<reference evidence="1" key="1">
    <citation type="submission" date="2023-03" db="EMBL/GenBank/DDBJ databases">
        <title>Massive genome expansion in bonnet fungi (Mycena s.s.) driven by repeated elements and novel gene families across ecological guilds.</title>
        <authorList>
            <consortium name="Lawrence Berkeley National Laboratory"/>
            <person name="Harder C.B."/>
            <person name="Miyauchi S."/>
            <person name="Viragh M."/>
            <person name="Kuo A."/>
            <person name="Thoen E."/>
            <person name="Andreopoulos B."/>
            <person name="Lu D."/>
            <person name="Skrede I."/>
            <person name="Drula E."/>
            <person name="Henrissat B."/>
            <person name="Morin E."/>
            <person name="Kohler A."/>
            <person name="Barry K."/>
            <person name="LaButti K."/>
            <person name="Morin E."/>
            <person name="Salamov A."/>
            <person name="Lipzen A."/>
            <person name="Mereny Z."/>
            <person name="Hegedus B."/>
            <person name="Baldrian P."/>
            <person name="Stursova M."/>
            <person name="Weitz H."/>
            <person name="Taylor A."/>
            <person name="Grigoriev I.V."/>
            <person name="Nagy L.G."/>
            <person name="Martin F."/>
            <person name="Kauserud H."/>
        </authorList>
    </citation>
    <scope>NUCLEOTIDE SEQUENCE</scope>
    <source>
        <strain evidence="1">CBHHK067</strain>
    </source>
</reference>
<keyword evidence="2" id="KW-1185">Reference proteome</keyword>
<evidence type="ECO:0000313" key="2">
    <source>
        <dbReference type="Proteomes" id="UP001221757"/>
    </source>
</evidence>